<dbReference type="AlphaFoldDB" id="A0A7W8EN03"/>
<dbReference type="Proteomes" id="UP000531231">
    <property type="component" value="Unassembled WGS sequence"/>
</dbReference>
<accession>A0A7W8EN03</accession>
<evidence type="ECO:0000313" key="2">
    <source>
        <dbReference type="Proteomes" id="UP000531231"/>
    </source>
</evidence>
<name>A0A7W8EN03_9HYPH</name>
<dbReference type="RefSeq" id="WP_151159168.1">
    <property type="nucleotide sequence ID" value="NZ_JACHIL010000002.1"/>
</dbReference>
<organism evidence="1 2">
    <name type="scientific">Pseudochrobactrum saccharolyticum</name>
    <dbReference type="NCBI Taxonomy" id="354352"/>
    <lineage>
        <taxon>Bacteria</taxon>
        <taxon>Pseudomonadati</taxon>
        <taxon>Pseudomonadota</taxon>
        <taxon>Alphaproteobacteria</taxon>
        <taxon>Hyphomicrobiales</taxon>
        <taxon>Brucellaceae</taxon>
        <taxon>Pseudochrobactrum</taxon>
    </lineage>
</organism>
<comment type="caution">
    <text evidence="1">The sequence shown here is derived from an EMBL/GenBank/DDBJ whole genome shotgun (WGS) entry which is preliminary data.</text>
</comment>
<gene>
    <name evidence="1" type="ORF">HNQ68_001484</name>
</gene>
<keyword evidence="2" id="KW-1185">Reference proteome</keyword>
<proteinExistence type="predicted"/>
<dbReference type="EMBL" id="JACHIL010000002">
    <property type="protein sequence ID" value="MBB5090960.1"/>
    <property type="molecule type" value="Genomic_DNA"/>
</dbReference>
<evidence type="ECO:0008006" key="3">
    <source>
        <dbReference type="Google" id="ProtNLM"/>
    </source>
</evidence>
<reference evidence="1 2" key="1">
    <citation type="submission" date="2020-08" db="EMBL/GenBank/DDBJ databases">
        <title>Genomic Encyclopedia of Type Strains, Phase IV (KMG-IV): sequencing the most valuable type-strain genomes for metagenomic binning, comparative biology and taxonomic classification.</title>
        <authorList>
            <person name="Goeker M."/>
        </authorList>
    </citation>
    <scope>NUCLEOTIDE SEQUENCE [LARGE SCALE GENOMIC DNA]</scope>
    <source>
        <strain evidence="1 2">DSM 25620</strain>
    </source>
</reference>
<sequence length="105" mass="11978">MEKDWNFFIIVEPVQGQVFKISCWTDLSVFLLCHWPVKYGTSYTVAVCTLSQNYYKKSNIELIIKHFIAALNEAKIPYYFKTDKHIADTIVPAIPTGISATAISE</sequence>
<dbReference type="Gene3D" id="6.10.250.730">
    <property type="match status" value="1"/>
</dbReference>
<evidence type="ECO:0000313" key="1">
    <source>
        <dbReference type="EMBL" id="MBB5090960.1"/>
    </source>
</evidence>
<protein>
    <recommendedName>
        <fullName evidence="3">DUF982 domain-containing protein</fullName>
    </recommendedName>
</protein>